<dbReference type="AlphaFoldDB" id="A0A8J5MR38"/>
<dbReference type="InterPro" id="IPR023298">
    <property type="entry name" value="ATPase_P-typ_TM_dom_sf"/>
</dbReference>
<keyword evidence="1" id="KW-0472">Membrane</keyword>
<dbReference type="InterPro" id="IPR032631">
    <property type="entry name" value="P-type_ATPase_N"/>
</dbReference>
<evidence type="ECO:0000259" key="2">
    <source>
        <dbReference type="Pfam" id="PF16209"/>
    </source>
</evidence>
<dbReference type="GO" id="GO:0005783">
    <property type="term" value="C:endoplasmic reticulum"/>
    <property type="evidence" value="ECO:0007669"/>
    <property type="project" value="TreeGrafter"/>
</dbReference>
<name>A0A8J5MR38_HOMAM</name>
<dbReference type="InterPro" id="IPR008250">
    <property type="entry name" value="ATPase_P-typ_transduc_dom_A_sf"/>
</dbReference>
<proteinExistence type="predicted"/>
<feature type="transmembrane region" description="Helical" evidence="1">
    <location>
        <begin position="54"/>
        <end position="73"/>
    </location>
</feature>
<dbReference type="EMBL" id="JAHLQT010030594">
    <property type="protein sequence ID" value="KAG7160853.1"/>
    <property type="molecule type" value="Genomic_DNA"/>
</dbReference>
<dbReference type="Pfam" id="PF16209">
    <property type="entry name" value="PhoLip_ATPase_N"/>
    <property type="match status" value="1"/>
</dbReference>
<comment type="caution">
    <text evidence="3">The sequence shown here is derived from an EMBL/GenBank/DDBJ whole genome shotgun (WGS) entry which is preliminary data.</text>
</comment>
<keyword evidence="1" id="KW-0812">Transmembrane</keyword>
<sequence length="250" mass="28165">MRVSRMQAVLRELLQGLRNTLWETLSEVWGRSPNNMYTLLTFLPKNLFEQFRRLANFYFLCLAIIHVTINSPVSPLTSVLPLVLVICVTAVKQGYEDWLRHREDNKVNNSPSRVLLEGEVKEVPRREISVGDIVQVRRDEEFPCDLLLLTCHDVIEAKSDVTTGSCDVTTANLDGETNLKTFVCPVETRELRTHQQLWKLTATVQCQVCVIVSGQCHSVRSVSQCQGSVIVSGQCHSVRSVIVSGQCHSV</sequence>
<dbReference type="GO" id="GO:0140326">
    <property type="term" value="F:ATPase-coupled intramembrane lipid transporter activity"/>
    <property type="evidence" value="ECO:0007669"/>
    <property type="project" value="TreeGrafter"/>
</dbReference>
<keyword evidence="1" id="KW-1133">Transmembrane helix</keyword>
<protein>
    <submittedName>
        <fullName evidence="3">Phospholipid-transporting ATPase IF-like 1</fullName>
    </submittedName>
</protein>
<evidence type="ECO:0000313" key="4">
    <source>
        <dbReference type="Proteomes" id="UP000747542"/>
    </source>
</evidence>
<dbReference type="Proteomes" id="UP000747542">
    <property type="component" value="Unassembled WGS sequence"/>
</dbReference>
<dbReference type="PANTHER" id="PTHR24092:SF175">
    <property type="entry name" value="PHOSPHOLIPID-TRANSPORTING ATPASE"/>
    <property type="match status" value="1"/>
</dbReference>
<gene>
    <name evidence="3" type="primary">Atp11B-L1</name>
    <name evidence="3" type="ORF">Hamer_G007614</name>
</gene>
<reference evidence="3" key="1">
    <citation type="journal article" date="2021" name="Sci. Adv.">
        <title>The American lobster genome reveals insights on longevity, neural, and immune adaptations.</title>
        <authorList>
            <person name="Polinski J.M."/>
            <person name="Zimin A.V."/>
            <person name="Clark K.F."/>
            <person name="Kohn A.B."/>
            <person name="Sadowski N."/>
            <person name="Timp W."/>
            <person name="Ptitsyn A."/>
            <person name="Khanna P."/>
            <person name="Romanova D.Y."/>
            <person name="Williams P."/>
            <person name="Greenwood S.J."/>
            <person name="Moroz L.L."/>
            <person name="Walt D.R."/>
            <person name="Bodnar A.G."/>
        </authorList>
    </citation>
    <scope>NUCLEOTIDE SEQUENCE</scope>
    <source>
        <strain evidence="3">GMGI-L3</strain>
    </source>
</reference>
<accession>A0A8J5MR38</accession>
<dbReference type="Gene3D" id="2.70.150.10">
    <property type="entry name" value="Calcium-transporting ATPase, cytoplasmic transduction domain A"/>
    <property type="match status" value="1"/>
</dbReference>
<feature type="non-terminal residue" evidence="3">
    <location>
        <position position="1"/>
    </location>
</feature>
<dbReference type="GO" id="GO:0045332">
    <property type="term" value="P:phospholipid translocation"/>
    <property type="evidence" value="ECO:0007669"/>
    <property type="project" value="TreeGrafter"/>
</dbReference>
<evidence type="ECO:0000313" key="3">
    <source>
        <dbReference type="EMBL" id="KAG7160853.1"/>
    </source>
</evidence>
<keyword evidence="4" id="KW-1185">Reference proteome</keyword>
<evidence type="ECO:0000256" key="1">
    <source>
        <dbReference type="SAM" id="Phobius"/>
    </source>
</evidence>
<organism evidence="3 4">
    <name type="scientific">Homarus americanus</name>
    <name type="common">American lobster</name>
    <dbReference type="NCBI Taxonomy" id="6706"/>
    <lineage>
        <taxon>Eukaryota</taxon>
        <taxon>Metazoa</taxon>
        <taxon>Ecdysozoa</taxon>
        <taxon>Arthropoda</taxon>
        <taxon>Crustacea</taxon>
        <taxon>Multicrustacea</taxon>
        <taxon>Malacostraca</taxon>
        <taxon>Eumalacostraca</taxon>
        <taxon>Eucarida</taxon>
        <taxon>Decapoda</taxon>
        <taxon>Pleocyemata</taxon>
        <taxon>Astacidea</taxon>
        <taxon>Nephropoidea</taxon>
        <taxon>Nephropidae</taxon>
        <taxon>Homarus</taxon>
    </lineage>
</organism>
<dbReference type="SUPFAM" id="SSF81653">
    <property type="entry name" value="Calcium ATPase, transduction domain A"/>
    <property type="match status" value="1"/>
</dbReference>
<dbReference type="SUPFAM" id="SSF81665">
    <property type="entry name" value="Calcium ATPase, transmembrane domain M"/>
    <property type="match status" value="1"/>
</dbReference>
<feature type="domain" description="P-type ATPase N-terminal" evidence="2">
    <location>
        <begin position="35"/>
        <end position="78"/>
    </location>
</feature>
<dbReference type="PANTHER" id="PTHR24092">
    <property type="entry name" value="PROBABLE PHOSPHOLIPID-TRANSPORTING ATPASE"/>
    <property type="match status" value="1"/>
</dbReference>
<dbReference type="GO" id="GO:0005886">
    <property type="term" value="C:plasma membrane"/>
    <property type="evidence" value="ECO:0007669"/>
    <property type="project" value="TreeGrafter"/>
</dbReference>